<evidence type="ECO:0000256" key="4">
    <source>
        <dbReference type="ARBA" id="ARBA00022692"/>
    </source>
</evidence>
<evidence type="ECO:0000256" key="7">
    <source>
        <dbReference type="SAM" id="Phobius"/>
    </source>
</evidence>
<protein>
    <submittedName>
        <fullName evidence="8">Chromate transporter</fullName>
    </submittedName>
</protein>
<evidence type="ECO:0000313" key="8">
    <source>
        <dbReference type="EMBL" id="RVT88101.1"/>
    </source>
</evidence>
<comment type="caution">
    <text evidence="8">The sequence shown here is derived from an EMBL/GenBank/DDBJ whole genome shotgun (WGS) entry which is preliminary data.</text>
</comment>
<dbReference type="OrthoDB" id="556585at2"/>
<proteinExistence type="inferred from homology"/>
<evidence type="ECO:0000313" key="9">
    <source>
        <dbReference type="Proteomes" id="UP000288587"/>
    </source>
</evidence>
<keyword evidence="4 7" id="KW-0812">Transmembrane</keyword>
<keyword evidence="5 7" id="KW-1133">Transmembrane helix</keyword>
<feature type="transmembrane region" description="Helical" evidence="7">
    <location>
        <begin position="108"/>
        <end position="133"/>
    </location>
</feature>
<reference evidence="8 9" key="1">
    <citation type="submission" date="2019-01" db="EMBL/GenBank/DDBJ databases">
        <authorList>
            <person name="Chen W.-M."/>
        </authorList>
    </citation>
    <scope>NUCLEOTIDE SEQUENCE [LARGE SCALE GENOMIC DNA]</scope>
    <source>
        <strain evidence="8 9">CCP-18</strain>
    </source>
</reference>
<evidence type="ECO:0000256" key="3">
    <source>
        <dbReference type="ARBA" id="ARBA00022475"/>
    </source>
</evidence>
<dbReference type="PANTHER" id="PTHR43663:SF1">
    <property type="entry name" value="CHROMATE TRANSPORTER"/>
    <property type="match status" value="1"/>
</dbReference>
<feature type="transmembrane region" description="Helical" evidence="7">
    <location>
        <begin position="62"/>
        <end position="87"/>
    </location>
</feature>
<evidence type="ECO:0000256" key="2">
    <source>
        <dbReference type="ARBA" id="ARBA00005262"/>
    </source>
</evidence>
<dbReference type="GO" id="GO:0005886">
    <property type="term" value="C:plasma membrane"/>
    <property type="evidence" value="ECO:0007669"/>
    <property type="project" value="UniProtKB-SubCell"/>
</dbReference>
<organism evidence="8 9">
    <name type="scientific">Inhella crocodyli</name>
    <dbReference type="NCBI Taxonomy" id="2499851"/>
    <lineage>
        <taxon>Bacteria</taxon>
        <taxon>Pseudomonadati</taxon>
        <taxon>Pseudomonadota</taxon>
        <taxon>Betaproteobacteria</taxon>
        <taxon>Burkholderiales</taxon>
        <taxon>Sphaerotilaceae</taxon>
        <taxon>Inhella</taxon>
    </lineage>
</organism>
<accession>A0A437LRT2</accession>
<sequence>MSGLEFLHLSAQFALLSLLSVGGVSAILADTHRLLVVERHGLSDAGFAQGVALGQAMPGPNILVVAVLGWMAAGPLGLIACLGGILLPSTLLVWRFSAWARQHHDSRLLRAFQLGCAPLVLGLTLAGCVVLARPYLSEGRWLGFALLAAVALGSAWRPKWPPLAWLAVGAAAGALGWV</sequence>
<dbReference type="Pfam" id="PF02417">
    <property type="entry name" value="Chromate_transp"/>
    <property type="match status" value="1"/>
</dbReference>
<evidence type="ECO:0000256" key="5">
    <source>
        <dbReference type="ARBA" id="ARBA00022989"/>
    </source>
</evidence>
<keyword evidence="6 7" id="KW-0472">Membrane</keyword>
<dbReference type="InterPro" id="IPR052518">
    <property type="entry name" value="CHR_Transporter"/>
</dbReference>
<dbReference type="GO" id="GO:0015109">
    <property type="term" value="F:chromate transmembrane transporter activity"/>
    <property type="evidence" value="ECO:0007669"/>
    <property type="project" value="InterPro"/>
</dbReference>
<gene>
    <name evidence="8" type="ORF">EOD73_03595</name>
</gene>
<comment type="subcellular location">
    <subcellularLocation>
        <location evidence="1">Cell membrane</location>
        <topology evidence="1">Multi-pass membrane protein</topology>
    </subcellularLocation>
</comment>
<keyword evidence="3" id="KW-1003">Cell membrane</keyword>
<evidence type="ECO:0000256" key="6">
    <source>
        <dbReference type="ARBA" id="ARBA00023136"/>
    </source>
</evidence>
<name>A0A437LRT2_9BURK</name>
<dbReference type="PANTHER" id="PTHR43663">
    <property type="entry name" value="CHROMATE TRANSPORT PROTEIN-RELATED"/>
    <property type="match status" value="1"/>
</dbReference>
<dbReference type="InterPro" id="IPR003370">
    <property type="entry name" value="Chromate_transpt"/>
</dbReference>
<dbReference type="AlphaFoldDB" id="A0A437LRT2"/>
<dbReference type="Proteomes" id="UP000288587">
    <property type="component" value="Unassembled WGS sequence"/>
</dbReference>
<dbReference type="EMBL" id="SACM01000001">
    <property type="protein sequence ID" value="RVT88101.1"/>
    <property type="molecule type" value="Genomic_DNA"/>
</dbReference>
<evidence type="ECO:0000256" key="1">
    <source>
        <dbReference type="ARBA" id="ARBA00004651"/>
    </source>
</evidence>
<comment type="similarity">
    <text evidence="2">Belongs to the chromate ion transporter (CHR) (TC 2.A.51) family.</text>
</comment>
<keyword evidence="9" id="KW-1185">Reference proteome</keyword>
<dbReference type="RefSeq" id="WP_127680925.1">
    <property type="nucleotide sequence ID" value="NZ_SACM01000001.1"/>
</dbReference>